<dbReference type="InterPro" id="IPR028357">
    <property type="entry name" value="UDPglc_DH_bac"/>
</dbReference>
<evidence type="ECO:0000256" key="10">
    <source>
        <dbReference type="PIRSR" id="PIRSR500134-3"/>
    </source>
</evidence>
<evidence type="ECO:0000256" key="4">
    <source>
        <dbReference type="ARBA" id="ARBA00023002"/>
    </source>
</evidence>
<dbReference type="PANTHER" id="PTHR43750:SF4">
    <property type="entry name" value="UDP-GLUCOSE 6-DEHYDROGENASE YWQF"/>
    <property type="match status" value="1"/>
</dbReference>
<dbReference type="AlphaFoldDB" id="A0A3D8PMF5"/>
<evidence type="ECO:0000256" key="1">
    <source>
        <dbReference type="ARBA" id="ARBA00004701"/>
    </source>
</evidence>
<feature type="domain" description="UDP-glucose/GDP-mannose dehydrogenase C-terminal" evidence="11">
    <location>
        <begin position="313"/>
        <end position="412"/>
    </location>
</feature>
<dbReference type="Gene3D" id="3.40.50.720">
    <property type="entry name" value="NAD(P)-binding Rossmann-like Domain"/>
    <property type="match status" value="2"/>
</dbReference>
<dbReference type="GO" id="GO:0003979">
    <property type="term" value="F:UDP-glucose 6-dehydrogenase activity"/>
    <property type="evidence" value="ECO:0007669"/>
    <property type="project" value="UniProtKB-EC"/>
</dbReference>
<evidence type="ECO:0000256" key="2">
    <source>
        <dbReference type="ARBA" id="ARBA00006601"/>
    </source>
</evidence>
<keyword evidence="5 7" id="KW-0520">NAD</keyword>
<evidence type="ECO:0000256" key="5">
    <source>
        <dbReference type="ARBA" id="ARBA00023027"/>
    </source>
</evidence>
<dbReference type="PIRSF" id="PIRSF000124">
    <property type="entry name" value="UDPglc_GDPman_dh"/>
    <property type="match status" value="1"/>
</dbReference>
<feature type="binding site" evidence="9">
    <location>
        <position position="320"/>
    </location>
    <ligand>
        <name>substrate</name>
    </ligand>
</feature>
<comment type="pathway">
    <text evidence="1">Nucleotide-sugar biosynthesis; UDP-alpha-D-glucuronate biosynthesis; UDP-alpha-D-glucuronate from UDP-alpha-D-glucose: step 1/1.</text>
</comment>
<evidence type="ECO:0000313" key="12">
    <source>
        <dbReference type="EMBL" id="RDW16418.1"/>
    </source>
</evidence>
<dbReference type="Pfam" id="PF00984">
    <property type="entry name" value="UDPG_MGDP_dh"/>
    <property type="match status" value="1"/>
</dbReference>
<dbReference type="InterPro" id="IPR036220">
    <property type="entry name" value="UDP-Glc/GDP-Man_DH_C_sf"/>
</dbReference>
<dbReference type="PANTHER" id="PTHR43750">
    <property type="entry name" value="UDP-GLUCOSE 6-DEHYDROGENASE TUAD"/>
    <property type="match status" value="1"/>
</dbReference>
<comment type="caution">
    <text evidence="12">The sequence shown here is derived from an EMBL/GenBank/DDBJ whole genome shotgun (WGS) entry which is preliminary data.</text>
</comment>
<name>A0A3D8PMF5_9BACI</name>
<feature type="binding site" evidence="9">
    <location>
        <begin position="249"/>
        <end position="253"/>
    </location>
    <ligand>
        <name>substrate</name>
    </ligand>
</feature>
<dbReference type="InterPro" id="IPR017476">
    <property type="entry name" value="UDP-Glc/GDP-Man"/>
</dbReference>
<dbReference type="OrthoDB" id="9803238at2"/>
<feature type="binding site" evidence="10">
    <location>
        <position position="30"/>
    </location>
    <ligand>
        <name>NAD(+)</name>
        <dbReference type="ChEBI" id="CHEBI:57540"/>
    </ligand>
</feature>
<dbReference type="SUPFAM" id="SSF51735">
    <property type="entry name" value="NAD(P)-binding Rossmann-fold domains"/>
    <property type="match status" value="1"/>
</dbReference>
<dbReference type="GO" id="GO:0006065">
    <property type="term" value="P:UDP-glucuronate biosynthetic process"/>
    <property type="evidence" value="ECO:0007669"/>
    <property type="project" value="UniProtKB-UniPathway"/>
</dbReference>
<evidence type="ECO:0000313" key="13">
    <source>
        <dbReference type="Proteomes" id="UP000257143"/>
    </source>
</evidence>
<comment type="similarity">
    <text evidence="2 7">Belongs to the UDP-glucose/GDP-mannose dehydrogenase family.</text>
</comment>
<dbReference type="UniPathway" id="UPA00038">
    <property type="reaction ID" value="UER00491"/>
</dbReference>
<dbReference type="Pfam" id="PF03720">
    <property type="entry name" value="UDPG_MGDP_dh_C"/>
    <property type="match status" value="1"/>
</dbReference>
<reference evidence="13" key="1">
    <citation type="submission" date="2017-11" db="EMBL/GenBank/DDBJ databases">
        <authorList>
            <person name="Zhu W."/>
        </authorList>
    </citation>
    <scope>NUCLEOTIDE SEQUENCE [LARGE SCALE GENOMIC DNA]</scope>
    <source>
        <strain evidence="13">CAU 1183</strain>
    </source>
</reference>
<feature type="binding site" evidence="10">
    <location>
        <position position="263"/>
    </location>
    <ligand>
        <name>NAD(+)</name>
        <dbReference type="ChEBI" id="CHEBI:57540"/>
    </ligand>
</feature>
<evidence type="ECO:0000256" key="7">
    <source>
        <dbReference type="PIRNR" id="PIRNR000124"/>
    </source>
</evidence>
<dbReference type="Gene3D" id="1.20.5.100">
    <property type="entry name" value="Cytochrome c1, transmembrane anchor, C-terminal"/>
    <property type="match status" value="1"/>
</dbReference>
<dbReference type="InterPro" id="IPR036291">
    <property type="entry name" value="NAD(P)-bd_dom_sf"/>
</dbReference>
<organism evidence="12 13">
    <name type="scientific">Oceanobacillus arenosus</name>
    <dbReference type="NCBI Taxonomy" id="1229153"/>
    <lineage>
        <taxon>Bacteria</taxon>
        <taxon>Bacillati</taxon>
        <taxon>Bacillota</taxon>
        <taxon>Bacilli</taxon>
        <taxon>Bacillales</taxon>
        <taxon>Bacillaceae</taxon>
        <taxon>Oceanobacillus</taxon>
    </lineage>
</organism>
<dbReference type="SUPFAM" id="SSF52413">
    <property type="entry name" value="UDP-glucose/GDP-mannose dehydrogenase C-terminal domain"/>
    <property type="match status" value="1"/>
</dbReference>
<evidence type="ECO:0000256" key="8">
    <source>
        <dbReference type="PIRSR" id="PIRSR500134-1"/>
    </source>
</evidence>
<proteinExistence type="inferred from homology"/>
<evidence type="ECO:0000256" key="9">
    <source>
        <dbReference type="PIRSR" id="PIRSR500134-2"/>
    </source>
</evidence>
<dbReference type="RefSeq" id="WP_115774605.1">
    <property type="nucleotide sequence ID" value="NZ_PIOC01000027.1"/>
</dbReference>
<dbReference type="NCBIfam" id="TIGR03026">
    <property type="entry name" value="NDP-sugDHase"/>
    <property type="match status" value="1"/>
</dbReference>
<keyword evidence="4 7" id="KW-0560">Oxidoreductase</keyword>
<dbReference type="GO" id="GO:0051287">
    <property type="term" value="F:NAD binding"/>
    <property type="evidence" value="ECO:0007669"/>
    <property type="project" value="InterPro"/>
</dbReference>
<feature type="binding site" evidence="10">
    <location>
        <position position="121"/>
    </location>
    <ligand>
        <name>NAD(+)</name>
        <dbReference type="ChEBI" id="CHEBI:57540"/>
    </ligand>
</feature>
<evidence type="ECO:0000256" key="6">
    <source>
        <dbReference type="ARBA" id="ARBA00047473"/>
    </source>
</evidence>
<feature type="binding site" evidence="10">
    <location>
        <position position="155"/>
    </location>
    <ligand>
        <name>NAD(+)</name>
        <dbReference type="ChEBI" id="CHEBI:57540"/>
    </ligand>
</feature>
<feature type="binding site" evidence="10">
    <location>
        <position position="86"/>
    </location>
    <ligand>
        <name>NAD(+)</name>
        <dbReference type="ChEBI" id="CHEBI:57540"/>
    </ligand>
</feature>
<feature type="binding site" evidence="9">
    <location>
        <position position="204"/>
    </location>
    <ligand>
        <name>substrate</name>
    </ligand>
</feature>
<dbReference type="InterPro" id="IPR014026">
    <property type="entry name" value="UDP-Glc/GDP-Man_DH_dimer"/>
</dbReference>
<comment type="catalytic activity">
    <reaction evidence="6 7">
        <text>UDP-alpha-D-glucose + 2 NAD(+) + H2O = UDP-alpha-D-glucuronate + 2 NADH + 3 H(+)</text>
        <dbReference type="Rhea" id="RHEA:23596"/>
        <dbReference type="ChEBI" id="CHEBI:15377"/>
        <dbReference type="ChEBI" id="CHEBI:15378"/>
        <dbReference type="ChEBI" id="CHEBI:57540"/>
        <dbReference type="ChEBI" id="CHEBI:57945"/>
        <dbReference type="ChEBI" id="CHEBI:58052"/>
        <dbReference type="ChEBI" id="CHEBI:58885"/>
        <dbReference type="EC" id="1.1.1.22"/>
    </reaction>
</comment>
<feature type="binding site" evidence="9">
    <location>
        <begin position="152"/>
        <end position="155"/>
    </location>
    <ligand>
        <name>substrate</name>
    </ligand>
</feature>
<feature type="active site" description="Nucleophile" evidence="8">
    <location>
        <position position="260"/>
    </location>
</feature>
<dbReference type="SUPFAM" id="SSF48179">
    <property type="entry name" value="6-phosphogluconate dehydrogenase C-terminal domain-like"/>
    <property type="match status" value="1"/>
</dbReference>
<evidence type="ECO:0000259" key="11">
    <source>
        <dbReference type="SMART" id="SM00984"/>
    </source>
</evidence>
<dbReference type="InterPro" id="IPR001732">
    <property type="entry name" value="UDP-Glc/GDP-Man_DH_N"/>
</dbReference>
<dbReference type="EMBL" id="PIOC01000027">
    <property type="protein sequence ID" value="RDW16418.1"/>
    <property type="molecule type" value="Genomic_DNA"/>
</dbReference>
<feature type="binding site" evidence="10">
    <location>
        <position position="35"/>
    </location>
    <ligand>
        <name>NAD(+)</name>
        <dbReference type="ChEBI" id="CHEBI:57540"/>
    </ligand>
</feature>
<dbReference type="PIRSF" id="PIRSF500134">
    <property type="entry name" value="UDPglc_DH_bac"/>
    <property type="match status" value="1"/>
</dbReference>
<dbReference type="GO" id="GO:0000271">
    <property type="term" value="P:polysaccharide biosynthetic process"/>
    <property type="evidence" value="ECO:0007669"/>
    <property type="project" value="InterPro"/>
</dbReference>
<feature type="binding site" evidence="9">
    <location>
        <position position="257"/>
    </location>
    <ligand>
        <name>substrate</name>
    </ligand>
</feature>
<dbReference type="InterPro" id="IPR008927">
    <property type="entry name" value="6-PGluconate_DH-like_C_sf"/>
</dbReference>
<dbReference type="EC" id="1.1.1.22" evidence="3 7"/>
<sequence length="436" mass="47999">MDIAVLGTGYVGLVTSVCLSEIGHEVTCIDVDKEKVKKMALGISPIYEPGLVELMTSNINNGRLHFTVNHKEGLANKKIIYIAVGTPQKKDRSADLRFIVQAAKDIAHNIKNDVIIVTKSTVPVGTNMYIKELILENLTTDLKVEIVSNPEFLREGSAIKDTFYGDQIVIGSENDGPASILEKIYKPFGVPVFKTDIYSAEMIKYASNAFLASKISFINEMANMCEKIGANIDDVAKGMGQDRRIGSHFLRAGIGYGGSCFPKDTQALVKMAENVQCDLGIIRSTIEINELQHTVLLKKAKERFGNLVGKRLALLGLTYKPNTDDIRGAPSIPISEQLIKEGANIIAYDPVGMEKARAILPKEIQYAGSLEEALLNADLAFILTEWDEIIEYVENKLMEEPVIFDGRNCFSLEDAKKLNVEYHSIGRPAVLKGKDA</sequence>
<evidence type="ECO:0000256" key="3">
    <source>
        <dbReference type="ARBA" id="ARBA00012954"/>
    </source>
</evidence>
<protein>
    <recommendedName>
        <fullName evidence="3 7">UDP-glucose 6-dehydrogenase</fullName>
        <ecNumber evidence="3 7">1.1.1.22</ecNumber>
    </recommendedName>
</protein>
<dbReference type="Pfam" id="PF03721">
    <property type="entry name" value="UDPG_MGDP_dh_N"/>
    <property type="match status" value="1"/>
</dbReference>
<dbReference type="SMART" id="SM00984">
    <property type="entry name" value="UDPG_MGDP_dh_C"/>
    <property type="match status" value="1"/>
</dbReference>
<keyword evidence="13" id="KW-1185">Reference proteome</keyword>
<dbReference type="Proteomes" id="UP000257143">
    <property type="component" value="Unassembled WGS sequence"/>
</dbReference>
<feature type="binding site" evidence="10">
    <location>
        <position position="327"/>
    </location>
    <ligand>
        <name>NAD(+)</name>
        <dbReference type="ChEBI" id="CHEBI:57540"/>
    </ligand>
</feature>
<gene>
    <name evidence="12" type="ORF">CWR48_17410</name>
</gene>
<dbReference type="InterPro" id="IPR014027">
    <property type="entry name" value="UDP-Glc/GDP-Man_DH_C"/>
</dbReference>
<accession>A0A3D8PMF5</accession>